<dbReference type="PANTHER" id="PTHR36565">
    <property type="entry name" value="UPF0332 PROTEIN TM_1000"/>
    <property type="match status" value="1"/>
</dbReference>
<dbReference type="AlphaFoldDB" id="A0A9D1X9K4"/>
<dbReference type="InterPro" id="IPR052226">
    <property type="entry name" value="UPF0332_toxin"/>
</dbReference>
<gene>
    <name evidence="3" type="ORF">H9977_08840</name>
</gene>
<evidence type="ECO:0000259" key="2">
    <source>
        <dbReference type="Pfam" id="PF05168"/>
    </source>
</evidence>
<comment type="similarity">
    <text evidence="1">Belongs to the UPF0332 family.</text>
</comment>
<evidence type="ECO:0000256" key="1">
    <source>
        <dbReference type="ARBA" id="ARBA00038248"/>
    </source>
</evidence>
<feature type="domain" description="HEPN" evidence="2">
    <location>
        <begin position="16"/>
        <end position="126"/>
    </location>
</feature>
<dbReference type="EMBL" id="DXEL01000059">
    <property type="protein sequence ID" value="HIX75120.1"/>
    <property type="molecule type" value="Genomic_DNA"/>
</dbReference>
<name>A0A9D1X9K4_9BACT</name>
<dbReference type="InterPro" id="IPR007842">
    <property type="entry name" value="HEPN_dom"/>
</dbReference>
<proteinExistence type="inferred from homology"/>
<accession>A0A9D1X9K4</accession>
<reference evidence="3" key="1">
    <citation type="journal article" date="2021" name="PeerJ">
        <title>Extensive microbial diversity within the chicken gut microbiome revealed by metagenomics and culture.</title>
        <authorList>
            <person name="Gilroy R."/>
            <person name="Ravi A."/>
            <person name="Getino M."/>
            <person name="Pursley I."/>
            <person name="Horton D.L."/>
            <person name="Alikhan N.F."/>
            <person name="Baker D."/>
            <person name="Gharbi K."/>
            <person name="Hall N."/>
            <person name="Watson M."/>
            <person name="Adriaenssens E.M."/>
            <person name="Foster-Nyarko E."/>
            <person name="Jarju S."/>
            <person name="Secka A."/>
            <person name="Antonio M."/>
            <person name="Oren A."/>
            <person name="Chaudhuri R.R."/>
            <person name="La Ragione R."/>
            <person name="Hildebrand F."/>
            <person name="Pallen M.J."/>
        </authorList>
    </citation>
    <scope>NUCLEOTIDE SEQUENCE</scope>
    <source>
        <strain evidence="3">ChiGjej6B6-14162</strain>
    </source>
</reference>
<dbReference type="Pfam" id="PF05168">
    <property type="entry name" value="HEPN"/>
    <property type="match status" value="1"/>
</dbReference>
<reference evidence="3" key="2">
    <citation type="submission" date="2021-04" db="EMBL/GenBank/DDBJ databases">
        <authorList>
            <person name="Gilroy R."/>
        </authorList>
    </citation>
    <scope>NUCLEOTIDE SEQUENCE</scope>
    <source>
        <strain evidence="3">ChiGjej6B6-14162</strain>
    </source>
</reference>
<comment type="caution">
    <text evidence="3">The sequence shown here is derived from an EMBL/GenBank/DDBJ whole genome shotgun (WGS) entry which is preliminary data.</text>
</comment>
<organism evidence="3 4">
    <name type="scientific">Candidatus Parabacteroides intestinipullorum</name>
    <dbReference type="NCBI Taxonomy" id="2838723"/>
    <lineage>
        <taxon>Bacteria</taxon>
        <taxon>Pseudomonadati</taxon>
        <taxon>Bacteroidota</taxon>
        <taxon>Bacteroidia</taxon>
        <taxon>Bacteroidales</taxon>
        <taxon>Tannerellaceae</taxon>
        <taxon>Parabacteroides</taxon>
    </lineage>
</organism>
<evidence type="ECO:0000313" key="4">
    <source>
        <dbReference type="Proteomes" id="UP000886740"/>
    </source>
</evidence>
<evidence type="ECO:0000313" key="3">
    <source>
        <dbReference type="EMBL" id="HIX75120.1"/>
    </source>
</evidence>
<protein>
    <submittedName>
        <fullName evidence="3">HEPN domain-containing protein</fullName>
    </submittedName>
</protein>
<dbReference type="Gene3D" id="1.20.120.330">
    <property type="entry name" value="Nucleotidyltransferases domain 2"/>
    <property type="match status" value="1"/>
</dbReference>
<dbReference type="PANTHER" id="PTHR36565:SF1">
    <property type="entry name" value="UPF0332 PROTEIN TM_1000"/>
    <property type="match status" value="1"/>
</dbReference>
<sequence length="132" mass="15142">MSLSEEDIKAVVFYRKEKAYATLREAEDMIAIKHWNLAMQRMYYACFYMASALLVSAGFKSQTHNGVVGQLGMHYVSKGLLSKEEGRLYSRLLQNRITGDYNDFFDFAEEDVCPLLEPVRLLLSKLETLISV</sequence>
<dbReference type="Proteomes" id="UP000886740">
    <property type="component" value="Unassembled WGS sequence"/>
</dbReference>